<dbReference type="InterPro" id="IPR015915">
    <property type="entry name" value="Kelch-typ_b-propeller"/>
</dbReference>
<feature type="compositionally biased region" description="Low complexity" evidence="5">
    <location>
        <begin position="858"/>
        <end position="883"/>
    </location>
</feature>
<dbReference type="SUPFAM" id="SSF117281">
    <property type="entry name" value="Kelch motif"/>
    <property type="match status" value="2"/>
</dbReference>
<feature type="compositionally biased region" description="Low complexity" evidence="5">
    <location>
        <begin position="286"/>
        <end position="314"/>
    </location>
</feature>
<reference evidence="8 9" key="1">
    <citation type="submission" date="2009-08" db="EMBL/GenBank/DDBJ databases">
        <title>The Genome Sequence of Spizellomyces punctatus strain DAOM BR117.</title>
        <authorList>
            <consortium name="The Broad Institute Genome Sequencing Platform"/>
            <person name="Russ C."/>
            <person name="Cuomo C."/>
            <person name="Shea T."/>
            <person name="Young S.K."/>
            <person name="Zeng Q."/>
            <person name="Koehrsen M."/>
            <person name="Haas B."/>
            <person name="Borodovsky M."/>
            <person name="Guigo R."/>
            <person name="Alvarado L."/>
            <person name="Berlin A."/>
            <person name="Bochicchio J."/>
            <person name="Borenstein D."/>
            <person name="Chapman S."/>
            <person name="Chen Z."/>
            <person name="Engels R."/>
            <person name="Freedman E."/>
            <person name="Gellesch M."/>
            <person name="Goldberg J."/>
            <person name="Griggs A."/>
            <person name="Gujja S."/>
            <person name="Heiman D."/>
            <person name="Hepburn T."/>
            <person name="Howarth C."/>
            <person name="Jen D."/>
            <person name="Larson L."/>
            <person name="Lewis B."/>
            <person name="Mehta T."/>
            <person name="Park D."/>
            <person name="Pearson M."/>
            <person name="Roberts A."/>
            <person name="Saif S."/>
            <person name="Shenoy N."/>
            <person name="Sisk P."/>
            <person name="Stolte C."/>
            <person name="Sykes S."/>
            <person name="Thomson T."/>
            <person name="Walk T."/>
            <person name="White J."/>
            <person name="Yandava C."/>
            <person name="Burger G."/>
            <person name="Gray M.W."/>
            <person name="Holland P.W.H."/>
            <person name="King N."/>
            <person name="Lang F.B.F."/>
            <person name="Roger A.J."/>
            <person name="Ruiz-Trillo I."/>
            <person name="Lander E."/>
            <person name="Nusbaum C."/>
        </authorList>
    </citation>
    <scope>NUCLEOTIDE SEQUENCE [LARGE SCALE GENOMIC DNA]</scope>
    <source>
        <strain evidence="8 9">DAOM BR117</strain>
    </source>
</reference>
<accession>A0A0L0HG67</accession>
<feature type="compositionally biased region" description="Polar residues" evidence="5">
    <location>
        <begin position="538"/>
        <end position="547"/>
    </location>
</feature>
<evidence type="ECO:0000259" key="7">
    <source>
        <dbReference type="PROSITE" id="PS50002"/>
    </source>
</evidence>
<evidence type="ECO:0000256" key="6">
    <source>
        <dbReference type="SAM" id="Phobius"/>
    </source>
</evidence>
<evidence type="ECO:0000256" key="5">
    <source>
        <dbReference type="SAM" id="MobiDB-lite"/>
    </source>
</evidence>
<dbReference type="OrthoDB" id="5595608at2759"/>
<sequence length="982" mass="103308">MLDILVAGTLALEFLSVHSYAAVNLALPRANYAMIAARDKLLFVGGTPIWSTTMPDGKALQTQKNDIQRKFTIIPFNNISAGYDTPVPWLHNAGGFPDGLSCNLNHDSVHCFGGWSSAFSGLTTNSLIVFDAATLEQRANTSISAISPRAQHGAVILGGKLFVFAGTDSPEGRTAFDDLWTIDLQTYTASQVTLADNSPHQSSVSSPSPTPELIPPPQEVPPPRQPPPSTGPSGPPMRQPPTTTQPTEQSGPPMRQPPSITQATTPLPPVLPPPFTSMIISPNPGSSSTQPAVTSTVSPTTVTSLAPTSTTTFAVSTRSAAPAAPETSVSRPPMTFSSALPNILPTTAVIVPTSTFAPPPVSPRPATSNDAPIPVVTRSIAPPPVSPRPATSNDAPIPVVTRSIAPPPVSPRPATSNDAPIPVVTRSIAPPAPTASEPSRSPDTNTSPESNPPASNNPARPGNRPESSNSPAPNNGPGSNNAPTPNNGPGSNSSPPGNPEPNAQPPSDSAPPPTQGNRQVTSRSRRSNKSQRGLLRRATSQPVKPSARQSFCLSALTSNSFLLFGGVAPSGALLGDTWIFDADSSTWTNISTTHAPSPRMASACTTAPDSKIYLFGGYALKVDNNTQGQTFGPIGDLWMFSGKDWSLLAVEKTNSTTAGTNTHQPSARYFSAVIFPESSNFLFVYGGLGKDSVIATDDQLYTFDTRQIGFADPGGTSPPGVGWVDPPPNIVIQKEDQQNVALLVGCVVGGAAALALCVMGITSCILIRKKKNQKKMLKRHEHTRMALDQGSPSIERSHSWISSDHSTPNPTLSREERPHVLDVDLARTYRGATDVLPPPAYSDVIDPVSTSTERATPPRHLSIPSPSSISASPASGSTSSLTQSRSVLSGFSIPSTASSDSSPGDLMISHENYIPRLSDEMKLSAGDFICVRKIYEDGWAEGQNITTGDEGFFPHQCLDKTKGYHSSSTLLDKDAGAFDEKI</sequence>
<dbReference type="PROSITE" id="PS50002">
    <property type="entry name" value="SH3"/>
    <property type="match status" value="1"/>
</dbReference>
<keyword evidence="3" id="KW-0677">Repeat</keyword>
<dbReference type="Pfam" id="PF01344">
    <property type="entry name" value="Kelch_1"/>
    <property type="match status" value="1"/>
</dbReference>
<organism evidence="8 9">
    <name type="scientific">Spizellomyces punctatus (strain DAOM BR117)</name>
    <dbReference type="NCBI Taxonomy" id="645134"/>
    <lineage>
        <taxon>Eukaryota</taxon>
        <taxon>Fungi</taxon>
        <taxon>Fungi incertae sedis</taxon>
        <taxon>Chytridiomycota</taxon>
        <taxon>Chytridiomycota incertae sedis</taxon>
        <taxon>Chytridiomycetes</taxon>
        <taxon>Spizellomycetales</taxon>
        <taxon>Spizellomycetaceae</taxon>
        <taxon>Spizellomyces</taxon>
    </lineage>
</organism>
<feature type="compositionally biased region" description="Pro residues" evidence="5">
    <location>
        <begin position="496"/>
        <end position="514"/>
    </location>
</feature>
<protein>
    <recommendedName>
        <fullName evidence="7">SH3 domain-containing protein</fullName>
    </recommendedName>
</protein>
<dbReference type="Pfam" id="PF24681">
    <property type="entry name" value="Kelch_KLHDC2_KLHL20_DRC7"/>
    <property type="match status" value="1"/>
</dbReference>
<feature type="domain" description="SH3" evidence="7">
    <location>
        <begin position="902"/>
        <end position="963"/>
    </location>
</feature>
<dbReference type="PANTHER" id="PTHR46093:SF18">
    <property type="entry name" value="FIBRONECTIN TYPE-III DOMAIN-CONTAINING PROTEIN"/>
    <property type="match status" value="1"/>
</dbReference>
<name>A0A0L0HG67_SPIPD</name>
<keyword evidence="2 4" id="KW-0728">SH3 domain</keyword>
<feature type="compositionally biased region" description="Low complexity" evidence="5">
    <location>
        <begin position="444"/>
        <end position="495"/>
    </location>
</feature>
<dbReference type="VEuPathDB" id="FungiDB:SPPG_05181"/>
<feature type="compositionally biased region" description="Polar residues" evidence="5">
    <location>
        <begin position="790"/>
        <end position="812"/>
    </location>
</feature>
<dbReference type="SUPFAM" id="SSF50044">
    <property type="entry name" value="SH3-domain"/>
    <property type="match status" value="1"/>
</dbReference>
<dbReference type="Gene3D" id="2.30.30.40">
    <property type="entry name" value="SH3 Domains"/>
    <property type="match status" value="1"/>
</dbReference>
<evidence type="ECO:0000256" key="4">
    <source>
        <dbReference type="PROSITE-ProRule" id="PRU00192"/>
    </source>
</evidence>
<feature type="compositionally biased region" description="Low complexity" evidence="5">
    <location>
        <begin position="198"/>
        <end position="207"/>
    </location>
</feature>
<dbReference type="STRING" id="645134.A0A0L0HG67"/>
<keyword evidence="6" id="KW-1133">Transmembrane helix</keyword>
<dbReference type="PANTHER" id="PTHR46093">
    <property type="entry name" value="ACYL-COA-BINDING DOMAIN-CONTAINING PROTEIN 5"/>
    <property type="match status" value="1"/>
</dbReference>
<dbReference type="Proteomes" id="UP000053201">
    <property type="component" value="Unassembled WGS sequence"/>
</dbReference>
<feature type="region of interest" description="Disordered" evidence="5">
    <location>
        <begin position="194"/>
        <end position="333"/>
    </location>
</feature>
<feature type="region of interest" description="Disordered" evidence="5">
    <location>
        <begin position="356"/>
        <end position="547"/>
    </location>
</feature>
<keyword evidence="9" id="KW-1185">Reference proteome</keyword>
<dbReference type="GeneID" id="27688575"/>
<feature type="transmembrane region" description="Helical" evidence="6">
    <location>
        <begin position="740"/>
        <end position="767"/>
    </location>
</feature>
<keyword evidence="6" id="KW-0472">Membrane</keyword>
<feature type="region of interest" description="Disordered" evidence="5">
    <location>
        <begin position="779"/>
        <end position="817"/>
    </location>
</feature>
<dbReference type="InParanoid" id="A0A0L0HG67"/>
<dbReference type="EMBL" id="KQ257457">
    <property type="protein sequence ID" value="KNC99803.1"/>
    <property type="molecule type" value="Genomic_DNA"/>
</dbReference>
<evidence type="ECO:0000256" key="3">
    <source>
        <dbReference type="ARBA" id="ARBA00022737"/>
    </source>
</evidence>
<evidence type="ECO:0000313" key="8">
    <source>
        <dbReference type="EMBL" id="KNC99803.1"/>
    </source>
</evidence>
<feature type="compositionally biased region" description="Pro residues" evidence="5">
    <location>
        <begin position="208"/>
        <end position="239"/>
    </location>
</feature>
<dbReference type="SMART" id="SM00326">
    <property type="entry name" value="SH3"/>
    <property type="match status" value="1"/>
</dbReference>
<dbReference type="OMA" id="THFAKVE"/>
<dbReference type="Gene3D" id="2.120.10.80">
    <property type="entry name" value="Kelch-type beta propeller"/>
    <property type="match status" value="2"/>
</dbReference>
<feature type="region of interest" description="Disordered" evidence="5">
    <location>
        <begin position="838"/>
        <end position="883"/>
    </location>
</feature>
<keyword evidence="1" id="KW-0880">Kelch repeat</keyword>
<dbReference type="InterPro" id="IPR001452">
    <property type="entry name" value="SH3_domain"/>
</dbReference>
<keyword evidence="6" id="KW-0812">Transmembrane</keyword>
<dbReference type="AlphaFoldDB" id="A0A0L0HG67"/>
<proteinExistence type="predicted"/>
<feature type="compositionally biased region" description="Low complexity" evidence="5">
    <location>
        <begin position="240"/>
        <end position="253"/>
    </location>
</feature>
<feature type="compositionally biased region" description="Pro residues" evidence="5">
    <location>
        <begin position="266"/>
        <end position="275"/>
    </location>
</feature>
<dbReference type="Pfam" id="PF14604">
    <property type="entry name" value="SH3_9"/>
    <property type="match status" value="1"/>
</dbReference>
<evidence type="ECO:0000256" key="1">
    <source>
        <dbReference type="ARBA" id="ARBA00022441"/>
    </source>
</evidence>
<gene>
    <name evidence="8" type="ORF">SPPG_05181</name>
</gene>
<dbReference type="RefSeq" id="XP_016607843.1">
    <property type="nucleotide sequence ID" value="XM_016753404.1"/>
</dbReference>
<dbReference type="InterPro" id="IPR006652">
    <property type="entry name" value="Kelch_1"/>
</dbReference>
<evidence type="ECO:0000256" key="2">
    <source>
        <dbReference type="ARBA" id="ARBA00022443"/>
    </source>
</evidence>
<evidence type="ECO:0000313" key="9">
    <source>
        <dbReference type="Proteomes" id="UP000053201"/>
    </source>
</evidence>
<dbReference type="InterPro" id="IPR036028">
    <property type="entry name" value="SH3-like_dom_sf"/>
</dbReference>